<dbReference type="Proteomes" id="UP000010880">
    <property type="component" value="Chromosome"/>
</dbReference>
<sequence>MVKKDALSKEVAAAAIKMSLSDRKEESKLKEKYRVQELEVAAVDFGGEFNDSIKKIIERAVVAAEREGVIDENDHAELGAVAGAAREAVTQIQNKATGFNVGGKIGVARQEDHISVAVFFAIGLLHLNEMSIGLGHRAVHK</sequence>
<gene>
    <name evidence="9" type="ordered locus">Halha_1410</name>
</gene>
<dbReference type="KEGG" id="hhl:Halha_1410"/>
<evidence type="ECO:0000256" key="7">
    <source>
        <dbReference type="ARBA" id="ARBA00023159"/>
    </source>
</evidence>
<evidence type="ECO:0000256" key="1">
    <source>
        <dbReference type="ARBA" id="ARBA00002945"/>
    </source>
</evidence>
<evidence type="ECO:0000256" key="3">
    <source>
        <dbReference type="ARBA" id="ARBA00011643"/>
    </source>
</evidence>
<keyword evidence="10" id="KW-1185">Reference proteome</keyword>
<dbReference type="Pfam" id="PF09021">
    <property type="entry name" value="HutP"/>
    <property type="match status" value="1"/>
</dbReference>
<dbReference type="RefSeq" id="WP_015327077.1">
    <property type="nucleotide sequence ID" value="NC_019978.1"/>
</dbReference>
<dbReference type="Gene3D" id="3.40.1510.10">
    <property type="entry name" value="Hut operon regulatory protein HutP"/>
    <property type="match status" value="1"/>
</dbReference>
<accession>L0KA10</accession>
<evidence type="ECO:0000256" key="6">
    <source>
        <dbReference type="ARBA" id="ARBA00023015"/>
    </source>
</evidence>
<comment type="function">
    <text evidence="1">Antiterminator that binds to cis-acting regulatory sequences on the mRNA in the presence of histidine, thereby suppressing transcription termination and activating the hut operon for histidine utilization.</text>
</comment>
<dbReference type="CDD" id="cd11640">
    <property type="entry name" value="HutP"/>
    <property type="match status" value="1"/>
</dbReference>
<dbReference type="EMBL" id="CP003359">
    <property type="protein sequence ID" value="AGB41355.1"/>
    <property type="molecule type" value="Genomic_DNA"/>
</dbReference>
<dbReference type="STRING" id="748449.Halha_1410"/>
<keyword evidence="8" id="KW-0804">Transcription</keyword>
<protein>
    <recommendedName>
        <fullName evidence="4">Hut operon positive regulatory protein</fullName>
    </recommendedName>
</protein>
<dbReference type="GO" id="GO:0003723">
    <property type="term" value="F:RNA binding"/>
    <property type="evidence" value="ECO:0007669"/>
    <property type="project" value="UniProtKB-KW"/>
</dbReference>
<evidence type="ECO:0000256" key="8">
    <source>
        <dbReference type="ARBA" id="ARBA00023163"/>
    </source>
</evidence>
<keyword evidence="5" id="KW-0694">RNA-binding</keyword>
<dbReference type="OrthoDB" id="1629373at2"/>
<keyword evidence="6" id="KW-0805">Transcription regulation</keyword>
<dbReference type="InterPro" id="IPR015111">
    <property type="entry name" value="Regulatory_HutP"/>
</dbReference>
<organism evidence="9 10">
    <name type="scientific">Halobacteroides halobius (strain ATCC 35273 / DSM 5150 / MD-1)</name>
    <dbReference type="NCBI Taxonomy" id="748449"/>
    <lineage>
        <taxon>Bacteria</taxon>
        <taxon>Bacillati</taxon>
        <taxon>Bacillota</taxon>
        <taxon>Clostridia</taxon>
        <taxon>Halanaerobiales</taxon>
        <taxon>Halobacteroidaceae</taxon>
        <taxon>Halobacteroides</taxon>
    </lineage>
</organism>
<dbReference type="PATRIC" id="fig|748449.3.peg.1364"/>
<dbReference type="SUPFAM" id="SSF111064">
    <property type="entry name" value="Hut operon positive regulatory protein HutP"/>
    <property type="match status" value="1"/>
</dbReference>
<comment type="similarity">
    <text evidence="2">Belongs to the HutP family.</text>
</comment>
<evidence type="ECO:0000313" key="10">
    <source>
        <dbReference type="Proteomes" id="UP000010880"/>
    </source>
</evidence>
<proteinExistence type="inferred from homology"/>
<keyword evidence="7" id="KW-0010">Activator</keyword>
<evidence type="ECO:0000256" key="4">
    <source>
        <dbReference type="ARBA" id="ARBA00019377"/>
    </source>
</evidence>
<comment type="subunit">
    <text evidence="3">Homohexamer.</text>
</comment>
<name>L0KA10_HALHC</name>
<evidence type="ECO:0000256" key="5">
    <source>
        <dbReference type="ARBA" id="ARBA00022884"/>
    </source>
</evidence>
<reference evidence="10" key="1">
    <citation type="submission" date="2012-02" db="EMBL/GenBank/DDBJ databases">
        <title>The complete genome of Halobacteroides halobius DSM 5150.</title>
        <authorList>
            <person name="Lucas S."/>
            <person name="Copeland A."/>
            <person name="Lapidus A."/>
            <person name="Glavina del Rio T."/>
            <person name="Dalin E."/>
            <person name="Tice H."/>
            <person name="Bruce D."/>
            <person name="Goodwin L."/>
            <person name="Pitluck S."/>
            <person name="Peters L."/>
            <person name="Mikhailova N."/>
            <person name="Gu W."/>
            <person name="Kyrpides N."/>
            <person name="Mavromatis K."/>
            <person name="Ivanova N."/>
            <person name="Brettin T."/>
            <person name="Detter J.C."/>
            <person name="Han C."/>
            <person name="Larimer F."/>
            <person name="Land M."/>
            <person name="Hauser L."/>
            <person name="Markowitz V."/>
            <person name="Cheng J.-F."/>
            <person name="Hugenholtz P."/>
            <person name="Woyke T."/>
            <person name="Wu D."/>
            <person name="Tindall B."/>
            <person name="Pomrenke H."/>
            <person name="Brambilla E."/>
            <person name="Klenk H.-P."/>
            <person name="Eisen J.A."/>
        </authorList>
    </citation>
    <scope>NUCLEOTIDE SEQUENCE [LARGE SCALE GENOMIC DNA]</scope>
    <source>
        <strain evidence="10">ATCC 35273 / DSM 5150 / MD-1</strain>
    </source>
</reference>
<dbReference type="AlphaFoldDB" id="L0KA10"/>
<evidence type="ECO:0000256" key="2">
    <source>
        <dbReference type="ARBA" id="ARBA00009992"/>
    </source>
</evidence>
<dbReference type="eggNOG" id="ENOG502ZZGD">
    <property type="taxonomic scope" value="Bacteria"/>
</dbReference>
<dbReference type="HOGENOM" id="CLU_1793165_0_0_9"/>
<dbReference type="InterPro" id="IPR036482">
    <property type="entry name" value="Regulatory_HutP_sf"/>
</dbReference>
<evidence type="ECO:0000313" key="9">
    <source>
        <dbReference type="EMBL" id="AGB41355.1"/>
    </source>
</evidence>